<sequence>MEVNGLPLHVLLAHFVIVLVPLTALCALAVPLWPAARRRLGIVTPLLALANVVLVPIVTDAGEWLEARVPSTPLIQQHAALGKGLYPWVIALFVFTALQWAWFFFVDRPGRARRPSTTVRTVVIVVLAVIAAVLAAGTIVDVVLIGEAGSRAVWENSFAPTPVPTPGTTSTP</sequence>
<accession>A0A7W4UTX5</accession>
<keyword evidence="1" id="KW-0472">Membrane</keyword>
<dbReference type="AlphaFoldDB" id="A0A7W4UTX5"/>
<reference evidence="2 3" key="1">
    <citation type="submission" date="2020-08" db="EMBL/GenBank/DDBJ databases">
        <title>Sequencing the genomes of 1000 actinobacteria strains.</title>
        <authorList>
            <person name="Klenk H.-P."/>
        </authorList>
    </citation>
    <scope>NUCLEOTIDE SEQUENCE [LARGE SCALE GENOMIC DNA]</scope>
    <source>
        <strain evidence="2 3">DSM 20146</strain>
    </source>
</reference>
<name>A0A7W4UTX5_LEIAQ</name>
<dbReference type="EMBL" id="JACHVP010000001">
    <property type="protein sequence ID" value="MBB2966224.1"/>
    <property type="molecule type" value="Genomic_DNA"/>
</dbReference>
<gene>
    <name evidence="2" type="ORF">FHX33_000956</name>
</gene>
<comment type="caution">
    <text evidence="2">The sequence shown here is derived from an EMBL/GenBank/DDBJ whole genome shotgun (WGS) entry which is preliminary data.</text>
</comment>
<keyword evidence="1" id="KW-0812">Transmembrane</keyword>
<evidence type="ECO:0000313" key="2">
    <source>
        <dbReference type="EMBL" id="MBB2966224.1"/>
    </source>
</evidence>
<feature type="transmembrane region" description="Helical" evidence="1">
    <location>
        <begin position="85"/>
        <end position="106"/>
    </location>
</feature>
<dbReference type="RefSeq" id="WP_021763799.1">
    <property type="nucleotide sequence ID" value="NZ_JACHVP010000001.1"/>
</dbReference>
<keyword evidence="3" id="KW-1185">Reference proteome</keyword>
<protein>
    <submittedName>
        <fullName evidence="2">Uncharacterized protein</fullName>
    </submittedName>
</protein>
<dbReference type="Proteomes" id="UP000538196">
    <property type="component" value="Unassembled WGS sequence"/>
</dbReference>
<feature type="transmembrane region" description="Helical" evidence="1">
    <location>
        <begin position="12"/>
        <end position="33"/>
    </location>
</feature>
<evidence type="ECO:0000313" key="3">
    <source>
        <dbReference type="Proteomes" id="UP000538196"/>
    </source>
</evidence>
<feature type="transmembrane region" description="Helical" evidence="1">
    <location>
        <begin position="40"/>
        <end position="59"/>
    </location>
</feature>
<proteinExistence type="predicted"/>
<keyword evidence="1" id="KW-1133">Transmembrane helix</keyword>
<evidence type="ECO:0000256" key="1">
    <source>
        <dbReference type="SAM" id="Phobius"/>
    </source>
</evidence>
<feature type="transmembrane region" description="Helical" evidence="1">
    <location>
        <begin position="118"/>
        <end position="145"/>
    </location>
</feature>
<organism evidence="2 3">
    <name type="scientific">Leifsonia aquatica</name>
    <name type="common">Corynebacterium aquaticum</name>
    <dbReference type="NCBI Taxonomy" id="144185"/>
    <lineage>
        <taxon>Bacteria</taxon>
        <taxon>Bacillati</taxon>
        <taxon>Actinomycetota</taxon>
        <taxon>Actinomycetes</taxon>
        <taxon>Micrococcales</taxon>
        <taxon>Microbacteriaceae</taxon>
        <taxon>Leifsonia</taxon>
    </lineage>
</organism>